<feature type="non-terminal residue" evidence="1">
    <location>
        <position position="1"/>
    </location>
</feature>
<evidence type="ECO:0000313" key="2">
    <source>
        <dbReference type="Proteomes" id="UP001060215"/>
    </source>
</evidence>
<organism evidence="1 2">
    <name type="scientific">Camellia lanceoleosa</name>
    <dbReference type="NCBI Taxonomy" id="1840588"/>
    <lineage>
        <taxon>Eukaryota</taxon>
        <taxon>Viridiplantae</taxon>
        <taxon>Streptophyta</taxon>
        <taxon>Embryophyta</taxon>
        <taxon>Tracheophyta</taxon>
        <taxon>Spermatophyta</taxon>
        <taxon>Magnoliopsida</taxon>
        <taxon>eudicotyledons</taxon>
        <taxon>Gunneridae</taxon>
        <taxon>Pentapetalae</taxon>
        <taxon>asterids</taxon>
        <taxon>Ericales</taxon>
        <taxon>Theaceae</taxon>
        <taxon>Camellia</taxon>
    </lineage>
</organism>
<protein>
    <submittedName>
        <fullName evidence="1">Uncharacterized protein</fullName>
    </submittedName>
</protein>
<gene>
    <name evidence="1" type="ORF">LOK49_LG13G01954</name>
</gene>
<proteinExistence type="predicted"/>
<name>A0ACC0FJD4_9ERIC</name>
<keyword evidence="2" id="KW-1185">Reference proteome</keyword>
<reference evidence="1 2" key="1">
    <citation type="journal article" date="2022" name="Plant J.">
        <title>Chromosome-level genome of Camellia lanceoleosa provides a valuable resource for understanding genome evolution and self-incompatibility.</title>
        <authorList>
            <person name="Gong W."/>
            <person name="Xiao S."/>
            <person name="Wang L."/>
            <person name="Liao Z."/>
            <person name="Chang Y."/>
            <person name="Mo W."/>
            <person name="Hu G."/>
            <person name="Li W."/>
            <person name="Zhao G."/>
            <person name="Zhu H."/>
            <person name="Hu X."/>
            <person name="Ji K."/>
            <person name="Xiang X."/>
            <person name="Song Q."/>
            <person name="Yuan D."/>
            <person name="Jin S."/>
            <person name="Zhang L."/>
        </authorList>
    </citation>
    <scope>NUCLEOTIDE SEQUENCE [LARGE SCALE GENOMIC DNA]</scope>
    <source>
        <strain evidence="1">SQ_2022a</strain>
    </source>
</reference>
<comment type="caution">
    <text evidence="1">The sequence shown here is derived from an EMBL/GenBank/DDBJ whole genome shotgun (WGS) entry which is preliminary data.</text>
</comment>
<evidence type="ECO:0000313" key="1">
    <source>
        <dbReference type="EMBL" id="KAI7988901.1"/>
    </source>
</evidence>
<accession>A0ACC0FJD4</accession>
<dbReference type="EMBL" id="CM045771">
    <property type="protein sequence ID" value="KAI7988901.1"/>
    <property type="molecule type" value="Genomic_DNA"/>
</dbReference>
<sequence>QCESKIEICLKANRLLGGSTCSLLWNVLLKTIWDDPPNRTERPPFMSTLMAIAV</sequence>
<dbReference type="Proteomes" id="UP001060215">
    <property type="component" value="Chromosome 14"/>
</dbReference>